<gene>
    <name evidence="9" type="ORF">J2S13_002487</name>
</gene>
<comment type="similarity">
    <text evidence="2">Belongs to the BCCT transporter (TC 2.A.15) family.</text>
</comment>
<dbReference type="Proteomes" id="UP001237207">
    <property type="component" value="Unassembled WGS sequence"/>
</dbReference>
<dbReference type="EMBL" id="JAUSUC010000034">
    <property type="protein sequence ID" value="MDQ0216065.1"/>
    <property type="molecule type" value="Genomic_DNA"/>
</dbReference>
<evidence type="ECO:0000256" key="7">
    <source>
        <dbReference type="ARBA" id="ARBA00023136"/>
    </source>
</evidence>
<keyword evidence="3" id="KW-0813">Transport</keyword>
<dbReference type="PANTHER" id="PTHR30047">
    <property type="entry name" value="HIGH-AFFINITY CHOLINE TRANSPORT PROTEIN-RELATED"/>
    <property type="match status" value="1"/>
</dbReference>
<keyword evidence="6 8" id="KW-1133">Transmembrane helix</keyword>
<feature type="transmembrane region" description="Helical" evidence="8">
    <location>
        <begin position="84"/>
        <end position="105"/>
    </location>
</feature>
<keyword evidence="7 8" id="KW-0472">Membrane</keyword>
<dbReference type="PANTHER" id="PTHR30047:SF7">
    <property type="entry name" value="HIGH-AFFINITY CHOLINE TRANSPORT PROTEIN"/>
    <property type="match status" value="1"/>
</dbReference>
<dbReference type="AlphaFoldDB" id="A0AAJ1T7L3"/>
<feature type="transmembrane region" description="Helical" evidence="8">
    <location>
        <begin position="184"/>
        <end position="206"/>
    </location>
</feature>
<keyword evidence="5 8" id="KW-0812">Transmembrane</keyword>
<evidence type="ECO:0000313" key="9">
    <source>
        <dbReference type="EMBL" id="MDQ0216065.1"/>
    </source>
</evidence>
<comment type="caution">
    <text evidence="9">The sequence shown here is derived from an EMBL/GenBank/DDBJ whole genome shotgun (WGS) entry which is preliminary data.</text>
</comment>
<dbReference type="InterPro" id="IPR000060">
    <property type="entry name" value="BCCT_transptr"/>
</dbReference>
<feature type="transmembrane region" description="Helical" evidence="8">
    <location>
        <begin position="392"/>
        <end position="417"/>
    </location>
</feature>
<evidence type="ECO:0000256" key="4">
    <source>
        <dbReference type="ARBA" id="ARBA00022475"/>
    </source>
</evidence>
<accession>A0AAJ1T7L3</accession>
<feature type="transmembrane region" description="Helical" evidence="8">
    <location>
        <begin position="463"/>
        <end position="486"/>
    </location>
</feature>
<evidence type="ECO:0000256" key="1">
    <source>
        <dbReference type="ARBA" id="ARBA00004651"/>
    </source>
</evidence>
<reference evidence="9" key="1">
    <citation type="submission" date="2023-07" db="EMBL/GenBank/DDBJ databases">
        <title>Genomic Encyclopedia of Type Strains, Phase IV (KMG-IV): sequencing the most valuable type-strain genomes for metagenomic binning, comparative biology and taxonomic classification.</title>
        <authorList>
            <person name="Goeker M."/>
        </authorList>
    </citation>
    <scope>NUCLEOTIDE SEQUENCE</scope>
    <source>
        <strain evidence="9">DSM 23947</strain>
    </source>
</reference>
<feature type="transmembrane region" description="Helical" evidence="8">
    <location>
        <begin position="257"/>
        <end position="279"/>
    </location>
</feature>
<protein>
    <submittedName>
        <fullName evidence="9">Glycine betaine transporter</fullName>
    </submittedName>
</protein>
<evidence type="ECO:0000256" key="3">
    <source>
        <dbReference type="ARBA" id="ARBA00022448"/>
    </source>
</evidence>
<evidence type="ECO:0000256" key="8">
    <source>
        <dbReference type="SAM" id="Phobius"/>
    </source>
</evidence>
<keyword evidence="4" id="KW-1003">Cell membrane</keyword>
<dbReference type="RefSeq" id="WP_307258062.1">
    <property type="nucleotide sequence ID" value="NZ_JAUSUC010000034.1"/>
</dbReference>
<comment type="subcellular location">
    <subcellularLocation>
        <location evidence="1">Cell membrane</location>
        <topology evidence="1">Multi-pass membrane protein</topology>
    </subcellularLocation>
</comment>
<dbReference type="GO" id="GO:0022857">
    <property type="term" value="F:transmembrane transporter activity"/>
    <property type="evidence" value="ECO:0007669"/>
    <property type="project" value="InterPro"/>
</dbReference>
<organism evidence="9 10">
    <name type="scientific">Oikeobacillus pervagus</name>
    <dbReference type="NCBI Taxonomy" id="1325931"/>
    <lineage>
        <taxon>Bacteria</taxon>
        <taxon>Bacillati</taxon>
        <taxon>Bacillota</taxon>
        <taxon>Bacilli</taxon>
        <taxon>Bacillales</taxon>
        <taxon>Bacillaceae</taxon>
        <taxon>Oikeobacillus</taxon>
    </lineage>
</organism>
<sequence length="512" mass="56605">MKKISNVFWVTIVIVGTSVLFGVMAPKNFEQVTSNIQTFLTSTFGWYYLILVTAIVLFCLLLIFSPIGVIRLGKPDEKPEYSTVSWFAMLFSAGMGIGLVFWGAAEPLSHFAIDPPLAQPGSNAALKDSMVYTFFHWGLHAWAIYAIVALALAYFKFRKGEPGLISATLTPILGEKVKGPIGTIVDVIAVFATVIGVATTLGFGAAQINGGLSYLFGIPKSFTVQLFIIIIVTVLFLISAMSGLGKGIKYLSNTNMVLALILLILLLIVGPTMFILNLFTDTLGAYIQNLIRMSFRIAPLNTEHREWINGWTIFYWAWWISWSPFVGIFIARVSRGRTIREFIIGVLLMPTLVSFIWFSVFGTTALDVQLAGNIDLTTFATEEVLFAVFNQIPWSLILAVIAILLVSVFFITSADSATFVLGMQTAYGSLTPPNRVKFVWGLAQSAVATILLYSGGLQALQNALIIAAFPFSFIIIMMMISLYKVLHQERKQIAQMLRPKMKQSRHRHSEAD</sequence>
<evidence type="ECO:0000256" key="5">
    <source>
        <dbReference type="ARBA" id="ARBA00022692"/>
    </source>
</evidence>
<dbReference type="InterPro" id="IPR018093">
    <property type="entry name" value="BCCT_CS"/>
</dbReference>
<keyword evidence="10" id="KW-1185">Reference proteome</keyword>
<feature type="transmembrane region" description="Helical" evidence="8">
    <location>
        <begin position="134"/>
        <end position="155"/>
    </location>
</feature>
<dbReference type="PROSITE" id="PS01303">
    <property type="entry name" value="BCCT"/>
    <property type="match status" value="1"/>
</dbReference>
<feature type="transmembrane region" description="Helical" evidence="8">
    <location>
        <begin position="313"/>
        <end position="330"/>
    </location>
</feature>
<evidence type="ECO:0000313" key="10">
    <source>
        <dbReference type="Proteomes" id="UP001237207"/>
    </source>
</evidence>
<evidence type="ECO:0000256" key="6">
    <source>
        <dbReference type="ARBA" id="ARBA00022989"/>
    </source>
</evidence>
<feature type="transmembrane region" description="Helical" evidence="8">
    <location>
        <begin position="438"/>
        <end position="457"/>
    </location>
</feature>
<dbReference type="Pfam" id="PF02028">
    <property type="entry name" value="BCCT"/>
    <property type="match status" value="1"/>
</dbReference>
<dbReference type="NCBIfam" id="TIGR00842">
    <property type="entry name" value="bcct"/>
    <property type="match status" value="1"/>
</dbReference>
<feature type="transmembrane region" description="Helical" evidence="8">
    <location>
        <begin position="7"/>
        <end position="26"/>
    </location>
</feature>
<dbReference type="GO" id="GO:0005886">
    <property type="term" value="C:plasma membrane"/>
    <property type="evidence" value="ECO:0007669"/>
    <property type="project" value="UniProtKB-SubCell"/>
</dbReference>
<name>A0AAJ1T7L3_9BACI</name>
<evidence type="ECO:0000256" key="2">
    <source>
        <dbReference type="ARBA" id="ARBA00005658"/>
    </source>
</evidence>
<proteinExistence type="inferred from homology"/>
<feature type="transmembrane region" description="Helical" evidence="8">
    <location>
        <begin position="46"/>
        <end position="72"/>
    </location>
</feature>
<feature type="transmembrane region" description="Helical" evidence="8">
    <location>
        <begin position="226"/>
        <end position="245"/>
    </location>
</feature>
<feature type="transmembrane region" description="Helical" evidence="8">
    <location>
        <begin position="342"/>
        <end position="360"/>
    </location>
</feature>